<feature type="region of interest" description="Disordered" evidence="1">
    <location>
        <begin position="184"/>
        <end position="233"/>
    </location>
</feature>
<proteinExistence type="predicted"/>
<feature type="compositionally biased region" description="Polar residues" evidence="1">
    <location>
        <begin position="1"/>
        <end position="14"/>
    </location>
</feature>
<dbReference type="EMBL" id="JAGPXC010000001">
    <property type="protein sequence ID" value="KAH6659235.1"/>
    <property type="molecule type" value="Genomic_DNA"/>
</dbReference>
<organism evidence="2 3">
    <name type="scientific">Truncatella angustata</name>
    <dbReference type="NCBI Taxonomy" id="152316"/>
    <lineage>
        <taxon>Eukaryota</taxon>
        <taxon>Fungi</taxon>
        <taxon>Dikarya</taxon>
        <taxon>Ascomycota</taxon>
        <taxon>Pezizomycotina</taxon>
        <taxon>Sordariomycetes</taxon>
        <taxon>Xylariomycetidae</taxon>
        <taxon>Amphisphaeriales</taxon>
        <taxon>Sporocadaceae</taxon>
        <taxon>Truncatella</taxon>
    </lineage>
</organism>
<sequence>MNTLVTSENLQVSRPPTGAQHSPICRSGIRPETTLQRRIDLPYENHVGSFIHGSKCEYQIMSRCWEEADDLFIFSVTCLHDKQFEVQAFRTCDLPHKLYLARKRRLKRLQRSRSIYDECEQSEMRVVVCHLFERGGIDRHRISHERSKPALSLGFPGSEFPQFGVTTTGAGLASNIPRGNMTYSEAVSPRKKTHPSCPLEYLSKNPKGVKQRQRRRDVREHNREQHVLNSPDTPITFSATIAYHTIKPSHERHLAVLS</sequence>
<feature type="region of interest" description="Disordered" evidence="1">
    <location>
        <begin position="1"/>
        <end position="23"/>
    </location>
</feature>
<evidence type="ECO:0000313" key="2">
    <source>
        <dbReference type="EMBL" id="KAH6659235.1"/>
    </source>
</evidence>
<keyword evidence="3" id="KW-1185">Reference proteome</keyword>
<feature type="compositionally biased region" description="Basic and acidic residues" evidence="1">
    <location>
        <begin position="217"/>
        <end position="226"/>
    </location>
</feature>
<evidence type="ECO:0000313" key="3">
    <source>
        <dbReference type="Proteomes" id="UP000758603"/>
    </source>
</evidence>
<dbReference type="RefSeq" id="XP_045963366.1">
    <property type="nucleotide sequence ID" value="XM_046101225.1"/>
</dbReference>
<evidence type="ECO:0000256" key="1">
    <source>
        <dbReference type="SAM" id="MobiDB-lite"/>
    </source>
</evidence>
<accession>A0A9P8UW28</accession>
<gene>
    <name evidence="2" type="ORF">BKA67DRAFT_543917</name>
</gene>
<comment type="caution">
    <text evidence="2">The sequence shown here is derived from an EMBL/GenBank/DDBJ whole genome shotgun (WGS) entry which is preliminary data.</text>
</comment>
<name>A0A9P8UW28_9PEZI</name>
<dbReference type="Proteomes" id="UP000758603">
    <property type="component" value="Unassembled WGS sequence"/>
</dbReference>
<dbReference type="GeneID" id="70130117"/>
<dbReference type="AlphaFoldDB" id="A0A9P8UW28"/>
<reference evidence="2" key="1">
    <citation type="journal article" date="2021" name="Nat. Commun.">
        <title>Genetic determinants of endophytism in the Arabidopsis root mycobiome.</title>
        <authorList>
            <person name="Mesny F."/>
            <person name="Miyauchi S."/>
            <person name="Thiergart T."/>
            <person name="Pickel B."/>
            <person name="Atanasova L."/>
            <person name="Karlsson M."/>
            <person name="Huettel B."/>
            <person name="Barry K.W."/>
            <person name="Haridas S."/>
            <person name="Chen C."/>
            <person name="Bauer D."/>
            <person name="Andreopoulos W."/>
            <person name="Pangilinan J."/>
            <person name="LaButti K."/>
            <person name="Riley R."/>
            <person name="Lipzen A."/>
            <person name="Clum A."/>
            <person name="Drula E."/>
            <person name="Henrissat B."/>
            <person name="Kohler A."/>
            <person name="Grigoriev I.V."/>
            <person name="Martin F.M."/>
            <person name="Hacquard S."/>
        </authorList>
    </citation>
    <scope>NUCLEOTIDE SEQUENCE</scope>
    <source>
        <strain evidence="2">MPI-SDFR-AT-0073</strain>
    </source>
</reference>
<feature type="compositionally biased region" description="Basic residues" evidence="1">
    <location>
        <begin position="207"/>
        <end position="216"/>
    </location>
</feature>
<protein>
    <submittedName>
        <fullName evidence="2">Uncharacterized protein</fullName>
    </submittedName>
</protein>